<feature type="binding site" evidence="7 10">
    <location>
        <position position="102"/>
    </location>
    <ligand>
        <name>Mg(2+)</name>
        <dbReference type="ChEBI" id="CHEBI:18420"/>
    </ligand>
</feature>
<name>A0A4U6QKU7_9ACTN</name>
<dbReference type="EC" id="2.1.2.11" evidence="7"/>
<feature type="binding site" evidence="7 9">
    <location>
        <position position="102"/>
    </location>
    <ligand>
        <name>3-methyl-2-oxobutanoate</name>
        <dbReference type="ChEBI" id="CHEBI:11851"/>
    </ligand>
</feature>
<dbReference type="EMBL" id="SZZH01000001">
    <property type="protein sequence ID" value="TKV60728.1"/>
    <property type="molecule type" value="Genomic_DNA"/>
</dbReference>
<comment type="pathway">
    <text evidence="1 7">Cofactor biosynthesis; (R)-pantothenate biosynthesis; (R)-pantoate from 3-methyl-2-oxobutanoate: step 1/2.</text>
</comment>
<keyword evidence="7 10" id="KW-0460">Magnesium</keyword>
<keyword evidence="5 7" id="KW-0808">Transferase</keyword>
<feature type="binding site" evidence="7 9">
    <location>
        <begin position="63"/>
        <end position="64"/>
    </location>
    <ligand>
        <name>3-methyl-2-oxobutanoate</name>
        <dbReference type="ChEBI" id="CHEBI:11851"/>
    </ligand>
</feature>
<dbReference type="InterPro" id="IPR015813">
    <property type="entry name" value="Pyrv/PenolPyrv_kinase-like_dom"/>
</dbReference>
<comment type="catalytic activity">
    <reaction evidence="7">
        <text>(6R)-5,10-methylene-5,6,7,8-tetrahydrofolate + 3-methyl-2-oxobutanoate + H2O = 2-dehydropantoate + (6S)-5,6,7,8-tetrahydrofolate</text>
        <dbReference type="Rhea" id="RHEA:11824"/>
        <dbReference type="ChEBI" id="CHEBI:11561"/>
        <dbReference type="ChEBI" id="CHEBI:11851"/>
        <dbReference type="ChEBI" id="CHEBI:15377"/>
        <dbReference type="ChEBI" id="CHEBI:15636"/>
        <dbReference type="ChEBI" id="CHEBI:57453"/>
        <dbReference type="EC" id="2.1.2.11"/>
    </reaction>
</comment>
<dbReference type="PANTHER" id="PTHR20881:SF0">
    <property type="entry name" value="3-METHYL-2-OXOBUTANOATE HYDROXYMETHYLTRANSFERASE"/>
    <property type="match status" value="1"/>
</dbReference>
<dbReference type="Proteomes" id="UP000306985">
    <property type="component" value="Unassembled WGS sequence"/>
</dbReference>
<dbReference type="Pfam" id="PF02548">
    <property type="entry name" value="Pantoate_transf"/>
    <property type="match status" value="1"/>
</dbReference>
<comment type="caution">
    <text evidence="11">The sequence shown here is derived from an EMBL/GenBank/DDBJ whole genome shotgun (WGS) entry which is preliminary data.</text>
</comment>
<dbReference type="Gene3D" id="3.20.20.60">
    <property type="entry name" value="Phosphoenolpyruvate-binding domains"/>
    <property type="match status" value="1"/>
</dbReference>
<dbReference type="NCBIfam" id="TIGR00222">
    <property type="entry name" value="panB"/>
    <property type="match status" value="1"/>
</dbReference>
<dbReference type="AlphaFoldDB" id="A0A4U6QKU7"/>
<protein>
    <recommendedName>
        <fullName evidence="7">3-methyl-2-oxobutanoate hydroxymethyltransferase</fullName>
        <ecNumber evidence="7">2.1.2.11</ecNumber>
    </recommendedName>
    <alternativeName>
        <fullName evidence="7">Ketopantoate hydroxymethyltransferase</fullName>
        <shortName evidence="7">KPHMT</shortName>
    </alternativeName>
</protein>
<evidence type="ECO:0000256" key="3">
    <source>
        <dbReference type="ARBA" id="ARBA00011424"/>
    </source>
</evidence>
<keyword evidence="7 10" id="KW-0479">Metal-binding</keyword>
<dbReference type="RefSeq" id="WP_137448031.1">
    <property type="nucleotide sequence ID" value="NZ_SZZH01000001.1"/>
</dbReference>
<organism evidence="11 12">
    <name type="scientific">Nakamurella flava</name>
    <dbReference type="NCBI Taxonomy" id="2576308"/>
    <lineage>
        <taxon>Bacteria</taxon>
        <taxon>Bacillati</taxon>
        <taxon>Actinomycetota</taxon>
        <taxon>Actinomycetes</taxon>
        <taxon>Nakamurellales</taxon>
        <taxon>Nakamurellaceae</taxon>
        <taxon>Nakamurella</taxon>
    </lineage>
</organism>
<evidence type="ECO:0000256" key="7">
    <source>
        <dbReference type="HAMAP-Rule" id="MF_00156"/>
    </source>
</evidence>
<keyword evidence="12" id="KW-1185">Reference proteome</keyword>
<comment type="subcellular location">
    <subcellularLocation>
        <location evidence="7">Cytoplasm</location>
    </subcellularLocation>
</comment>
<dbReference type="UniPathway" id="UPA00028">
    <property type="reaction ID" value="UER00003"/>
</dbReference>
<keyword evidence="7" id="KW-0963">Cytoplasm</keyword>
<evidence type="ECO:0000256" key="1">
    <source>
        <dbReference type="ARBA" id="ARBA00005033"/>
    </source>
</evidence>
<reference evidence="11 12" key="1">
    <citation type="submission" date="2019-05" db="EMBL/GenBank/DDBJ databases">
        <title>Nakamurella sp. N5BH11, whole genome shotgun sequence.</title>
        <authorList>
            <person name="Tuo L."/>
        </authorList>
    </citation>
    <scope>NUCLEOTIDE SEQUENCE [LARGE SCALE GENOMIC DNA]</scope>
    <source>
        <strain evidence="11 12">N5BH11</strain>
    </source>
</reference>
<evidence type="ECO:0000256" key="2">
    <source>
        <dbReference type="ARBA" id="ARBA00008676"/>
    </source>
</evidence>
<dbReference type="GO" id="GO:0005737">
    <property type="term" value="C:cytoplasm"/>
    <property type="evidence" value="ECO:0007669"/>
    <property type="project" value="UniProtKB-SubCell"/>
</dbReference>
<keyword evidence="11" id="KW-0489">Methyltransferase</keyword>
<dbReference type="PANTHER" id="PTHR20881">
    <property type="entry name" value="3-METHYL-2-OXOBUTANOATE HYDROXYMETHYLTRANSFERASE"/>
    <property type="match status" value="1"/>
</dbReference>
<feature type="binding site" evidence="7 9">
    <location>
        <position position="132"/>
    </location>
    <ligand>
        <name>3-methyl-2-oxobutanoate</name>
        <dbReference type="ChEBI" id="CHEBI:11851"/>
    </ligand>
</feature>
<evidence type="ECO:0000313" key="12">
    <source>
        <dbReference type="Proteomes" id="UP000306985"/>
    </source>
</evidence>
<dbReference type="InterPro" id="IPR003700">
    <property type="entry name" value="Pantoate_hydroxy_MeTrfase"/>
</dbReference>
<feature type="binding site" evidence="7 10">
    <location>
        <position position="63"/>
    </location>
    <ligand>
        <name>Mg(2+)</name>
        <dbReference type="ChEBI" id="CHEBI:18420"/>
    </ligand>
</feature>
<comment type="similarity">
    <text evidence="2 7">Belongs to the PanB family.</text>
</comment>
<dbReference type="CDD" id="cd06557">
    <property type="entry name" value="KPHMT-like"/>
    <property type="match status" value="1"/>
</dbReference>
<dbReference type="GO" id="GO:0032259">
    <property type="term" value="P:methylation"/>
    <property type="evidence" value="ECO:0007669"/>
    <property type="project" value="UniProtKB-KW"/>
</dbReference>
<comment type="subunit">
    <text evidence="3 7">Homodecamer; pentamer of dimers.</text>
</comment>
<gene>
    <name evidence="7 11" type="primary">panB</name>
    <name evidence="11" type="ORF">FDO65_03325</name>
</gene>
<dbReference type="HAMAP" id="MF_00156">
    <property type="entry name" value="PanB"/>
    <property type="match status" value="1"/>
</dbReference>
<sequence length="313" mass="32635">MSTRPSSGSVTPSGVAPVRRRRTIPFLQEAKSAGRKLVMVTAYDYPSARAAEAADVDMVLVGDSGAMTVLGHDSTVSVTTEEMLTLTKAARRGTRNAILVADLPFGSYEVSDEQAAATAVRFVKEAGADAVKLEGGGRISVSRARAIVGAGVPVVGHVGLTPQTAVALGGYRAQGRTVESALAVARGALDLQAAGCVAIVFEAVPSVLTDDLMSVMRIPVIGIGAGAGADGQVLVFHDLLGIREGVGAKFVRRYADLQDEMNAGVAAYADEVRRGVFPGPEHGYGMDADEFALYRARRGEIASRFDDLASLWA</sequence>
<keyword evidence="4 7" id="KW-0566">Pantothenate biosynthesis</keyword>
<feature type="active site" description="Proton acceptor" evidence="7 8">
    <location>
        <position position="202"/>
    </location>
</feature>
<dbReference type="PIRSF" id="PIRSF000388">
    <property type="entry name" value="Pantoate_hydroxy_MeTrfase"/>
    <property type="match status" value="1"/>
</dbReference>
<feature type="binding site" evidence="7 10">
    <location>
        <position position="134"/>
    </location>
    <ligand>
        <name>Mg(2+)</name>
        <dbReference type="ChEBI" id="CHEBI:18420"/>
    </ligand>
</feature>
<dbReference type="NCBIfam" id="NF001452">
    <property type="entry name" value="PRK00311.1"/>
    <property type="match status" value="1"/>
</dbReference>
<evidence type="ECO:0000313" key="11">
    <source>
        <dbReference type="EMBL" id="TKV60728.1"/>
    </source>
</evidence>
<evidence type="ECO:0000256" key="10">
    <source>
        <dbReference type="PIRSR" id="PIRSR000388-3"/>
    </source>
</evidence>
<comment type="cofactor">
    <cofactor evidence="7 10">
        <name>Mg(2+)</name>
        <dbReference type="ChEBI" id="CHEBI:18420"/>
    </cofactor>
    <text evidence="7 10">Binds 1 Mg(2+) ion per subunit.</text>
</comment>
<dbReference type="GO" id="GO:0008168">
    <property type="term" value="F:methyltransferase activity"/>
    <property type="evidence" value="ECO:0007669"/>
    <property type="project" value="UniProtKB-KW"/>
</dbReference>
<accession>A0A4U6QKU7</accession>
<dbReference type="SUPFAM" id="SSF51621">
    <property type="entry name" value="Phosphoenolpyruvate/pyruvate domain"/>
    <property type="match status" value="1"/>
</dbReference>
<evidence type="ECO:0000256" key="6">
    <source>
        <dbReference type="ARBA" id="ARBA00056497"/>
    </source>
</evidence>
<dbReference type="FunFam" id="3.20.20.60:FF:000003">
    <property type="entry name" value="3-methyl-2-oxobutanoate hydroxymethyltransferase"/>
    <property type="match status" value="1"/>
</dbReference>
<dbReference type="OrthoDB" id="9781789at2"/>
<evidence type="ECO:0000256" key="4">
    <source>
        <dbReference type="ARBA" id="ARBA00022655"/>
    </source>
</evidence>
<dbReference type="GO" id="GO:0003864">
    <property type="term" value="F:3-methyl-2-oxobutanoate hydroxymethyltransferase activity"/>
    <property type="evidence" value="ECO:0007669"/>
    <property type="project" value="UniProtKB-UniRule"/>
</dbReference>
<evidence type="ECO:0000256" key="8">
    <source>
        <dbReference type="PIRSR" id="PIRSR000388-1"/>
    </source>
</evidence>
<proteinExistence type="inferred from homology"/>
<dbReference type="InterPro" id="IPR040442">
    <property type="entry name" value="Pyrv_kinase-like_dom_sf"/>
</dbReference>
<evidence type="ECO:0000256" key="9">
    <source>
        <dbReference type="PIRSR" id="PIRSR000388-2"/>
    </source>
</evidence>
<dbReference type="GO" id="GO:0015940">
    <property type="term" value="P:pantothenate biosynthetic process"/>
    <property type="evidence" value="ECO:0007669"/>
    <property type="project" value="UniProtKB-UniRule"/>
</dbReference>
<evidence type="ECO:0000256" key="5">
    <source>
        <dbReference type="ARBA" id="ARBA00022679"/>
    </source>
</evidence>
<dbReference type="GO" id="GO:0000287">
    <property type="term" value="F:magnesium ion binding"/>
    <property type="evidence" value="ECO:0007669"/>
    <property type="project" value="TreeGrafter"/>
</dbReference>
<comment type="function">
    <text evidence="6 7">Catalyzes the reversible reaction in which hydroxymethyl group from 5,10-methylenetetrahydrofolate is transferred onto alpha-ketoisovalerate to form ketopantoate.</text>
</comment>